<evidence type="ECO:0000256" key="2">
    <source>
        <dbReference type="ARBA" id="ARBA00022475"/>
    </source>
</evidence>
<keyword evidence="2" id="KW-1003">Cell membrane</keyword>
<gene>
    <name evidence="10" type="ORF">U1T56_19715</name>
</gene>
<dbReference type="GO" id="GO:0005524">
    <property type="term" value="F:ATP binding"/>
    <property type="evidence" value="ECO:0007669"/>
    <property type="project" value="UniProtKB-KW"/>
</dbReference>
<dbReference type="PROSITE" id="PS00211">
    <property type="entry name" value="ABC_TRANSPORTER_1"/>
    <property type="match status" value="1"/>
</dbReference>
<evidence type="ECO:0000256" key="8">
    <source>
        <dbReference type="ARBA" id="ARBA00023136"/>
    </source>
</evidence>
<keyword evidence="1" id="KW-0813">Transport</keyword>
<feature type="domain" description="ABC transporter" evidence="9">
    <location>
        <begin position="3"/>
        <end position="233"/>
    </location>
</feature>
<dbReference type="SUPFAM" id="SSF52540">
    <property type="entry name" value="P-loop containing nucleoside triphosphate hydrolases"/>
    <property type="match status" value="1"/>
</dbReference>
<dbReference type="InterPro" id="IPR008995">
    <property type="entry name" value="Mo/tungstate-bd_C_term_dom"/>
</dbReference>
<keyword evidence="11" id="KW-1185">Reference proteome</keyword>
<evidence type="ECO:0000256" key="6">
    <source>
        <dbReference type="ARBA" id="ARBA00023004"/>
    </source>
</evidence>
<reference evidence="10 11" key="1">
    <citation type="submission" date="2024-01" db="EMBL/GenBank/DDBJ databases">
        <title>Multi-omics insights into the function and evolution of sodium benzoate biodegradation pathways in Benzoatithermus flavus gen. nov., sp. nov. from hot spring.</title>
        <authorList>
            <person name="Hu C.-J."/>
            <person name="Li W.-J."/>
        </authorList>
    </citation>
    <scope>NUCLEOTIDE SEQUENCE [LARGE SCALE GENOMIC DNA]</scope>
    <source>
        <strain evidence="10 11">SYSU G07066</strain>
    </source>
</reference>
<sequence length="369" mass="39161">MSLEVELAQGAPIPLAATLACGPGELLALVGPSGSGKTTILRAIAGLIGVARGRVTCNGAVWLDTAIGIRLPPHRRRVGFVFQSYALFPHLSALDNVAAALRHLPRGERRIRAASLLERVHLGGLEARLPGELSGGQQQRVAVARALAREPAVLLLDEPFSAVDKITREKLYRELVELRASLAIPTVLVTHDLDEAALLADRLTVLHRGRTLQTGAPLEVMQRPASVEVARLTGARNLLTGTVAGHEPDAGRTWLRWGGLTLEARLQPAFPPGASVAWTVAPGDIILHRRDRPSRGERENPVKGTIGDGIVLGESLHTWLVPDTAPGSRLALVLPIHTARRNGIAPGVSATVSLLAAAIHLMPVDDATT</sequence>
<proteinExistence type="predicted"/>
<dbReference type="PROSITE" id="PS50893">
    <property type="entry name" value="ABC_TRANSPORTER_2"/>
    <property type="match status" value="1"/>
</dbReference>
<dbReference type="InterPro" id="IPR050093">
    <property type="entry name" value="ABC_SmlMolc_Importer"/>
</dbReference>
<dbReference type="InterPro" id="IPR003593">
    <property type="entry name" value="AAA+_ATPase"/>
</dbReference>
<dbReference type="InterPro" id="IPR027417">
    <property type="entry name" value="P-loop_NTPase"/>
</dbReference>
<keyword evidence="5 10" id="KW-0067">ATP-binding</keyword>
<dbReference type="EMBL" id="JBBLZC010000026">
    <property type="protein sequence ID" value="MEK0085386.1"/>
    <property type="molecule type" value="Genomic_DNA"/>
</dbReference>
<dbReference type="RefSeq" id="WP_418161235.1">
    <property type="nucleotide sequence ID" value="NZ_JBBLZC010000026.1"/>
</dbReference>
<keyword evidence="4" id="KW-0547">Nucleotide-binding</keyword>
<dbReference type="Pfam" id="PF00005">
    <property type="entry name" value="ABC_tran"/>
    <property type="match status" value="1"/>
</dbReference>
<evidence type="ECO:0000313" key="10">
    <source>
        <dbReference type="EMBL" id="MEK0085386.1"/>
    </source>
</evidence>
<keyword evidence="6" id="KW-0408">Iron</keyword>
<evidence type="ECO:0000256" key="3">
    <source>
        <dbReference type="ARBA" id="ARBA00022496"/>
    </source>
</evidence>
<protein>
    <submittedName>
        <fullName evidence="10">ABC transporter ATP-binding protein</fullName>
    </submittedName>
</protein>
<dbReference type="InterPro" id="IPR015853">
    <property type="entry name" value="ABC_transpr_FbpC"/>
</dbReference>
<dbReference type="InterPro" id="IPR017871">
    <property type="entry name" value="ABC_transporter-like_CS"/>
</dbReference>
<evidence type="ECO:0000256" key="7">
    <source>
        <dbReference type="ARBA" id="ARBA00023065"/>
    </source>
</evidence>
<evidence type="ECO:0000313" key="11">
    <source>
        <dbReference type="Proteomes" id="UP001375743"/>
    </source>
</evidence>
<name>A0ABU8XW08_9PROT</name>
<dbReference type="Gene3D" id="3.40.50.300">
    <property type="entry name" value="P-loop containing nucleotide triphosphate hydrolases"/>
    <property type="match status" value="1"/>
</dbReference>
<dbReference type="SMART" id="SM00382">
    <property type="entry name" value="AAA"/>
    <property type="match status" value="1"/>
</dbReference>
<organism evidence="10 11">
    <name type="scientific">Benzoatithermus flavus</name>
    <dbReference type="NCBI Taxonomy" id="3108223"/>
    <lineage>
        <taxon>Bacteria</taxon>
        <taxon>Pseudomonadati</taxon>
        <taxon>Pseudomonadota</taxon>
        <taxon>Alphaproteobacteria</taxon>
        <taxon>Geminicoccales</taxon>
        <taxon>Geminicoccaceae</taxon>
        <taxon>Benzoatithermus</taxon>
    </lineage>
</organism>
<dbReference type="Proteomes" id="UP001375743">
    <property type="component" value="Unassembled WGS sequence"/>
</dbReference>
<dbReference type="PANTHER" id="PTHR42781:SF4">
    <property type="entry name" value="SPERMIDINE_PUTRESCINE IMPORT ATP-BINDING PROTEIN POTA"/>
    <property type="match status" value="1"/>
</dbReference>
<comment type="caution">
    <text evidence="10">The sequence shown here is derived from an EMBL/GenBank/DDBJ whole genome shotgun (WGS) entry which is preliminary data.</text>
</comment>
<keyword evidence="3" id="KW-0410">Iron transport</keyword>
<evidence type="ECO:0000256" key="5">
    <source>
        <dbReference type="ARBA" id="ARBA00022840"/>
    </source>
</evidence>
<dbReference type="PANTHER" id="PTHR42781">
    <property type="entry name" value="SPERMIDINE/PUTRESCINE IMPORT ATP-BINDING PROTEIN POTA"/>
    <property type="match status" value="1"/>
</dbReference>
<dbReference type="CDD" id="cd03259">
    <property type="entry name" value="ABC_Carb_Solutes_like"/>
    <property type="match status" value="1"/>
</dbReference>
<keyword evidence="8" id="KW-0472">Membrane</keyword>
<evidence type="ECO:0000256" key="4">
    <source>
        <dbReference type="ARBA" id="ARBA00022741"/>
    </source>
</evidence>
<evidence type="ECO:0000256" key="1">
    <source>
        <dbReference type="ARBA" id="ARBA00022448"/>
    </source>
</evidence>
<accession>A0ABU8XW08</accession>
<dbReference type="InterPro" id="IPR003439">
    <property type="entry name" value="ABC_transporter-like_ATP-bd"/>
</dbReference>
<keyword evidence="7" id="KW-0406">Ion transport</keyword>
<evidence type="ECO:0000259" key="9">
    <source>
        <dbReference type="PROSITE" id="PS50893"/>
    </source>
</evidence>
<dbReference type="SUPFAM" id="SSF50331">
    <property type="entry name" value="MOP-like"/>
    <property type="match status" value="1"/>
</dbReference>